<dbReference type="AlphaFoldDB" id="A0AAJ5WJM9"/>
<sequence length="413" mass="45463">MQRVTRDTSPAKDDLRVLEQAMAIIVRHFPPSIAHLFATPRNGKDGQREWWSELQGQPHRYHDLGAEQQAALLRLYDERQEAVQQLVSKLESLGQAVDAALLRKLIGPAELNNLYSINGQPLVVRWAEPAPVKPSPAPPPPRPAPVVRRRWVWLPWFLLPLLGLLLLALALWFGWPYLQHWLGTRPATPYACVKDTRVQPPEFSVVLDTSGSMQLNVATTLEDEQWFFQNINSDPNIDQQRVARLTQAPVRMDVAKSSLTHLINDLHPAVDMRVVTFDGCRAPLDHGVFSLAQRPALINGIQALVPDDGTALAASLDVAAKTMNGRDRDGVILMFIDGADGCDQDVCAVAQRIAREQPRLRVNLIDISNSNLASCVAQSTGGSIYSASDAVQVAAAIKLASQEVSSSADCNQD</sequence>
<protein>
    <submittedName>
        <fullName evidence="3">VWA domain-containing protein</fullName>
    </submittedName>
</protein>
<keyword evidence="1" id="KW-0472">Membrane</keyword>
<dbReference type="InterPro" id="IPR002035">
    <property type="entry name" value="VWF_A"/>
</dbReference>
<evidence type="ECO:0000259" key="2">
    <source>
        <dbReference type="Pfam" id="PF13519"/>
    </source>
</evidence>
<feature type="domain" description="VWFA" evidence="2">
    <location>
        <begin position="205"/>
        <end position="338"/>
    </location>
</feature>
<keyword evidence="1" id="KW-0812">Transmembrane</keyword>
<name>A0AAJ5WJM9_9PSED</name>
<gene>
    <name evidence="3" type="ORF">P0Y58_01310</name>
</gene>
<evidence type="ECO:0000313" key="3">
    <source>
        <dbReference type="EMBL" id="WEK30857.1"/>
    </source>
</evidence>
<dbReference type="Pfam" id="PF13519">
    <property type="entry name" value="VWA_2"/>
    <property type="match status" value="1"/>
</dbReference>
<reference evidence="3" key="1">
    <citation type="submission" date="2023-03" db="EMBL/GenBank/DDBJ databases">
        <title>Andean soil-derived lignocellulolytic bacterial consortium as a source of novel taxa and putative plastic-active enzymes.</title>
        <authorList>
            <person name="Diaz-Garcia L."/>
            <person name="Chuvochina M."/>
            <person name="Feuerriegel G."/>
            <person name="Bunk B."/>
            <person name="Sproer C."/>
            <person name="Streit W.R."/>
            <person name="Rodriguez L.M."/>
            <person name="Overmann J."/>
            <person name="Jimenez D.J."/>
        </authorList>
    </citation>
    <scope>NUCLEOTIDE SEQUENCE</scope>
    <source>
        <strain evidence="3">MAG 876</strain>
    </source>
</reference>
<proteinExistence type="predicted"/>
<dbReference type="EMBL" id="CP119325">
    <property type="protein sequence ID" value="WEK30857.1"/>
    <property type="molecule type" value="Genomic_DNA"/>
</dbReference>
<evidence type="ECO:0000313" key="4">
    <source>
        <dbReference type="Proteomes" id="UP001216329"/>
    </source>
</evidence>
<feature type="transmembrane region" description="Helical" evidence="1">
    <location>
        <begin position="151"/>
        <end position="175"/>
    </location>
</feature>
<accession>A0AAJ5WJM9</accession>
<dbReference type="Gene3D" id="3.40.50.410">
    <property type="entry name" value="von Willebrand factor, type A domain"/>
    <property type="match status" value="1"/>
</dbReference>
<organism evidence="3 4">
    <name type="scientific">Candidatus Pseudomonas phytovorans</name>
    <dbReference type="NCBI Taxonomy" id="3121377"/>
    <lineage>
        <taxon>Bacteria</taxon>
        <taxon>Pseudomonadati</taxon>
        <taxon>Pseudomonadota</taxon>
        <taxon>Gammaproteobacteria</taxon>
        <taxon>Pseudomonadales</taxon>
        <taxon>Pseudomonadaceae</taxon>
        <taxon>Pseudomonas</taxon>
    </lineage>
</organism>
<dbReference type="InterPro" id="IPR036465">
    <property type="entry name" value="vWFA_dom_sf"/>
</dbReference>
<dbReference type="Proteomes" id="UP001216329">
    <property type="component" value="Chromosome"/>
</dbReference>
<evidence type="ECO:0000256" key="1">
    <source>
        <dbReference type="SAM" id="Phobius"/>
    </source>
</evidence>
<dbReference type="SUPFAM" id="SSF53300">
    <property type="entry name" value="vWA-like"/>
    <property type="match status" value="1"/>
</dbReference>
<keyword evidence="1" id="KW-1133">Transmembrane helix</keyword>